<comment type="caution">
    <text evidence="9">The sequence shown here is derived from an EMBL/GenBank/DDBJ whole genome shotgun (WGS) entry which is preliminary data.</text>
</comment>
<dbReference type="InterPro" id="IPR007624">
    <property type="entry name" value="RNA_pol_sigma70_r3"/>
</dbReference>
<evidence type="ECO:0000259" key="7">
    <source>
        <dbReference type="Pfam" id="PF04542"/>
    </source>
</evidence>
<dbReference type="NCBIfam" id="TIGR02980">
    <property type="entry name" value="SigBFG"/>
    <property type="match status" value="1"/>
</dbReference>
<protein>
    <submittedName>
        <fullName evidence="9">RNA polymerase sigma-B factor</fullName>
    </submittedName>
</protein>
<proteinExistence type="predicted"/>
<dbReference type="InterPro" id="IPR007627">
    <property type="entry name" value="RNA_pol_sigma70_r2"/>
</dbReference>
<dbReference type="PRINTS" id="PR00046">
    <property type="entry name" value="SIGMA70FCT"/>
</dbReference>
<dbReference type="Pfam" id="PF04539">
    <property type="entry name" value="Sigma70_r3"/>
    <property type="match status" value="1"/>
</dbReference>
<dbReference type="InterPro" id="IPR014284">
    <property type="entry name" value="RNA_pol_sigma-70_dom"/>
</dbReference>
<reference evidence="9 10" key="1">
    <citation type="submission" date="2018-03" db="EMBL/GenBank/DDBJ databases">
        <title>Genomic Encyclopedia of Archaeal and Bacterial Type Strains, Phase II (KMG-II): from individual species to whole genera.</title>
        <authorList>
            <person name="Goeker M."/>
        </authorList>
    </citation>
    <scope>NUCLEOTIDE SEQUENCE [LARGE SCALE GENOMIC DNA]</scope>
    <source>
        <strain evidence="9 10">DSM 45601</strain>
    </source>
</reference>
<evidence type="ECO:0000256" key="3">
    <source>
        <dbReference type="ARBA" id="ARBA00023125"/>
    </source>
</evidence>
<evidence type="ECO:0000313" key="9">
    <source>
        <dbReference type="EMBL" id="PRX96183.1"/>
    </source>
</evidence>
<evidence type="ECO:0000259" key="8">
    <source>
        <dbReference type="Pfam" id="PF04545"/>
    </source>
</evidence>
<dbReference type="GO" id="GO:0003677">
    <property type="term" value="F:DNA binding"/>
    <property type="evidence" value="ECO:0007669"/>
    <property type="project" value="UniProtKB-KW"/>
</dbReference>
<dbReference type="Gene3D" id="1.20.140.160">
    <property type="match status" value="1"/>
</dbReference>
<dbReference type="Pfam" id="PF04545">
    <property type="entry name" value="Sigma70_r4"/>
    <property type="match status" value="1"/>
</dbReference>
<evidence type="ECO:0000256" key="2">
    <source>
        <dbReference type="ARBA" id="ARBA00023082"/>
    </source>
</evidence>
<sequence>MAGTTTTVKHPKSKNRHHQHAGSRSGPPPDRQEERSRAARMLATLERMPEGDPGAEDVRRQLVEMHAPVARHIARRYRNRGEPLEDLQQAALVGLMKAINGFDPQFGKDFMAYALPMMTGEVKRHFRDRTWAVRVPRKHQEKRAELNRTVAEFTQKEGRSPTVKEIAVALEMTEEETIELLDASAAYSALSLDVPYGAEDEDTTLGETLGEADAAIERVVDHEALMVALEDIPVRERRILLLRFFGNMTQAEIADRVGLSQMHVSRLLAQTLQTLRVKLTEER</sequence>
<dbReference type="GO" id="GO:0016987">
    <property type="term" value="F:sigma factor activity"/>
    <property type="evidence" value="ECO:0007669"/>
    <property type="project" value="UniProtKB-KW"/>
</dbReference>
<dbReference type="InterPro" id="IPR014322">
    <property type="entry name" value="RNA_pol_sigma-B/F/G"/>
</dbReference>
<feature type="domain" description="RNA polymerase sigma-70 region 4" evidence="8">
    <location>
        <begin position="228"/>
        <end position="276"/>
    </location>
</feature>
<keyword evidence="4" id="KW-0804">Transcription</keyword>
<feature type="compositionally biased region" description="Basic residues" evidence="5">
    <location>
        <begin position="9"/>
        <end position="21"/>
    </location>
</feature>
<feature type="region of interest" description="Disordered" evidence="5">
    <location>
        <begin position="1"/>
        <end position="38"/>
    </location>
</feature>
<evidence type="ECO:0000259" key="6">
    <source>
        <dbReference type="Pfam" id="PF04539"/>
    </source>
</evidence>
<keyword evidence="3" id="KW-0238">DNA-binding</keyword>
<dbReference type="EMBL" id="PVZC01000008">
    <property type="protein sequence ID" value="PRX96183.1"/>
    <property type="molecule type" value="Genomic_DNA"/>
</dbReference>
<dbReference type="InterPro" id="IPR007630">
    <property type="entry name" value="RNA_pol_sigma70_r4"/>
</dbReference>
<dbReference type="InterPro" id="IPR000943">
    <property type="entry name" value="RNA_pol_sigma70"/>
</dbReference>
<dbReference type="PANTHER" id="PTHR30385:SF4">
    <property type="entry name" value="RNA POLYMERASE SIGMA-E FACTOR"/>
    <property type="match status" value="1"/>
</dbReference>
<dbReference type="NCBIfam" id="TIGR02937">
    <property type="entry name" value="sigma70-ECF"/>
    <property type="match status" value="1"/>
</dbReference>
<keyword evidence="10" id="KW-1185">Reference proteome</keyword>
<evidence type="ECO:0000256" key="5">
    <source>
        <dbReference type="SAM" id="MobiDB-lite"/>
    </source>
</evidence>
<dbReference type="PANTHER" id="PTHR30385">
    <property type="entry name" value="SIGMA FACTOR F FLAGELLAR"/>
    <property type="match status" value="1"/>
</dbReference>
<feature type="domain" description="RNA polymerase sigma-70 region 3" evidence="6">
    <location>
        <begin position="141"/>
        <end position="210"/>
    </location>
</feature>
<dbReference type="RefSeq" id="WP_106250888.1">
    <property type="nucleotide sequence ID" value="NZ_PVZC01000008.1"/>
</dbReference>
<dbReference type="Pfam" id="PF04542">
    <property type="entry name" value="Sigma70_r2"/>
    <property type="match status" value="1"/>
</dbReference>
<evidence type="ECO:0000256" key="4">
    <source>
        <dbReference type="ARBA" id="ARBA00023163"/>
    </source>
</evidence>
<organism evidence="9 10">
    <name type="scientific">Allonocardiopsis opalescens</name>
    <dbReference type="NCBI Taxonomy" id="1144618"/>
    <lineage>
        <taxon>Bacteria</taxon>
        <taxon>Bacillati</taxon>
        <taxon>Actinomycetota</taxon>
        <taxon>Actinomycetes</taxon>
        <taxon>Streptosporangiales</taxon>
        <taxon>Allonocardiopsis</taxon>
    </lineage>
</organism>
<dbReference type="InterPro" id="IPR013324">
    <property type="entry name" value="RNA_pol_sigma_r3/r4-like"/>
</dbReference>
<keyword evidence="2" id="KW-0731">Sigma factor</keyword>
<dbReference type="SUPFAM" id="SSF88659">
    <property type="entry name" value="Sigma3 and sigma4 domains of RNA polymerase sigma factors"/>
    <property type="match status" value="2"/>
</dbReference>
<dbReference type="CDD" id="cd06171">
    <property type="entry name" value="Sigma70_r4"/>
    <property type="match status" value="1"/>
</dbReference>
<dbReference type="InterPro" id="IPR013325">
    <property type="entry name" value="RNA_pol_sigma_r2"/>
</dbReference>
<dbReference type="Proteomes" id="UP000237846">
    <property type="component" value="Unassembled WGS sequence"/>
</dbReference>
<accession>A0A2T0PXB8</accession>
<dbReference type="AlphaFoldDB" id="A0A2T0PXB8"/>
<dbReference type="SUPFAM" id="SSF88946">
    <property type="entry name" value="Sigma2 domain of RNA polymerase sigma factors"/>
    <property type="match status" value="1"/>
</dbReference>
<name>A0A2T0PXB8_9ACTN</name>
<evidence type="ECO:0000256" key="1">
    <source>
        <dbReference type="ARBA" id="ARBA00023015"/>
    </source>
</evidence>
<keyword evidence="1" id="KW-0805">Transcription regulation</keyword>
<dbReference type="Gene3D" id="1.20.120.1810">
    <property type="match status" value="1"/>
</dbReference>
<evidence type="ECO:0000313" key="10">
    <source>
        <dbReference type="Proteomes" id="UP000237846"/>
    </source>
</evidence>
<gene>
    <name evidence="9" type="ORF">CLV72_108189</name>
</gene>
<dbReference type="GO" id="GO:0006352">
    <property type="term" value="P:DNA-templated transcription initiation"/>
    <property type="evidence" value="ECO:0007669"/>
    <property type="project" value="InterPro"/>
</dbReference>
<feature type="domain" description="RNA polymerase sigma-70 region 2" evidence="7">
    <location>
        <begin position="62"/>
        <end position="131"/>
    </location>
</feature>
<dbReference type="OrthoDB" id="9804285at2"/>